<dbReference type="SUPFAM" id="SSF56112">
    <property type="entry name" value="Protein kinase-like (PK-like)"/>
    <property type="match status" value="1"/>
</dbReference>
<keyword evidence="6" id="KW-1185">Reference proteome</keyword>
<dbReference type="PROSITE" id="PS50290">
    <property type="entry name" value="PI3_4_KINASE_3"/>
    <property type="match status" value="1"/>
</dbReference>
<dbReference type="AlphaFoldDB" id="A0A8J6A1R1"/>
<evidence type="ECO:0000256" key="1">
    <source>
        <dbReference type="ARBA" id="ARBA00006209"/>
    </source>
</evidence>
<feature type="domain" description="PI3K/PI4K catalytic" evidence="4">
    <location>
        <begin position="1"/>
        <end position="97"/>
    </location>
</feature>
<evidence type="ECO:0000256" key="3">
    <source>
        <dbReference type="ARBA" id="ARBA00022777"/>
    </source>
</evidence>
<evidence type="ECO:0000313" key="6">
    <source>
        <dbReference type="Proteomes" id="UP000700334"/>
    </source>
</evidence>
<name>A0A8J6A1R1_GALPY</name>
<protein>
    <submittedName>
        <fullName evidence="5">Phosphatidylinositol 4-phosphate 3-kinase C2 domain-containing subunit gamma</fullName>
    </submittedName>
</protein>
<dbReference type="GO" id="GO:0048015">
    <property type="term" value="P:phosphatidylinositol-mediated signaling"/>
    <property type="evidence" value="ECO:0007669"/>
    <property type="project" value="TreeGrafter"/>
</dbReference>
<accession>A0A8J6A1R1</accession>
<dbReference type="GO" id="GO:0035005">
    <property type="term" value="F:1-phosphatidylinositol-4-phosphate 3-kinase activity"/>
    <property type="evidence" value="ECO:0007669"/>
    <property type="project" value="TreeGrafter"/>
</dbReference>
<evidence type="ECO:0000313" key="5">
    <source>
        <dbReference type="EMBL" id="KAG8513746.1"/>
    </source>
</evidence>
<dbReference type="PANTHER" id="PTHR10048:SF29">
    <property type="entry name" value="PHOSPHATIDYLINOSITOL 3-KINASE C2 DOMAIN-CONTAINING SUBUNIT GAMMA"/>
    <property type="match status" value="1"/>
</dbReference>
<dbReference type="PANTHER" id="PTHR10048">
    <property type="entry name" value="PHOSPHATIDYLINOSITOL KINASE"/>
    <property type="match status" value="1"/>
</dbReference>
<dbReference type="InterPro" id="IPR000403">
    <property type="entry name" value="PI3/4_kinase_cat_dom"/>
</dbReference>
<comment type="caution">
    <text evidence="5">The sequence shown here is derived from an EMBL/GenBank/DDBJ whole genome shotgun (WGS) entry which is preliminary data.</text>
</comment>
<reference evidence="5" key="1">
    <citation type="journal article" date="2021" name="Evol. Appl.">
        <title>The genome of the Pyrenean desman and the effects of bottlenecks and inbreeding on the genomic landscape of an endangered species.</title>
        <authorList>
            <person name="Escoda L."/>
            <person name="Castresana J."/>
        </authorList>
    </citation>
    <scope>NUCLEOTIDE SEQUENCE</scope>
    <source>
        <strain evidence="5">IBE-C5619</strain>
    </source>
</reference>
<dbReference type="InterPro" id="IPR015433">
    <property type="entry name" value="PI3/4_kinase"/>
</dbReference>
<dbReference type="GO" id="GO:0005886">
    <property type="term" value="C:plasma membrane"/>
    <property type="evidence" value="ECO:0007669"/>
    <property type="project" value="TreeGrafter"/>
</dbReference>
<proteinExistence type="inferred from homology"/>
<dbReference type="InterPro" id="IPR011009">
    <property type="entry name" value="Kinase-like_dom_sf"/>
</dbReference>
<evidence type="ECO:0000259" key="4">
    <source>
        <dbReference type="PROSITE" id="PS50290"/>
    </source>
</evidence>
<comment type="similarity">
    <text evidence="1">Belongs to the PI3/PI4-kinase family. Type III PI4K subfamily.</text>
</comment>
<gene>
    <name evidence="5" type="ORF">J0S82_000415</name>
</gene>
<evidence type="ECO:0000256" key="2">
    <source>
        <dbReference type="ARBA" id="ARBA00022679"/>
    </source>
</evidence>
<dbReference type="OrthoDB" id="67688at2759"/>
<dbReference type="GO" id="GO:0043491">
    <property type="term" value="P:phosphatidylinositol 3-kinase/protein kinase B signal transduction"/>
    <property type="evidence" value="ECO:0007669"/>
    <property type="project" value="TreeGrafter"/>
</dbReference>
<keyword evidence="2" id="KW-0808">Transferase</keyword>
<dbReference type="EMBL" id="JAGFMF010011760">
    <property type="protein sequence ID" value="KAG8513746.1"/>
    <property type="molecule type" value="Genomic_DNA"/>
</dbReference>
<dbReference type="Gene3D" id="1.10.1070.11">
    <property type="entry name" value="Phosphatidylinositol 3-/4-kinase, catalytic domain"/>
    <property type="match status" value="1"/>
</dbReference>
<dbReference type="GO" id="GO:0016303">
    <property type="term" value="F:1-phosphatidylinositol-3-kinase activity"/>
    <property type="evidence" value="ECO:0007669"/>
    <property type="project" value="TreeGrafter"/>
</dbReference>
<dbReference type="Pfam" id="PF00454">
    <property type="entry name" value="PI3_PI4_kinase"/>
    <property type="match status" value="1"/>
</dbReference>
<organism evidence="5 6">
    <name type="scientific">Galemys pyrenaicus</name>
    <name type="common">Iberian desman</name>
    <name type="synonym">Pyrenean desman</name>
    <dbReference type="NCBI Taxonomy" id="202257"/>
    <lineage>
        <taxon>Eukaryota</taxon>
        <taxon>Metazoa</taxon>
        <taxon>Chordata</taxon>
        <taxon>Craniata</taxon>
        <taxon>Vertebrata</taxon>
        <taxon>Euteleostomi</taxon>
        <taxon>Mammalia</taxon>
        <taxon>Eutheria</taxon>
        <taxon>Laurasiatheria</taxon>
        <taxon>Eulipotyphla</taxon>
        <taxon>Talpidae</taxon>
        <taxon>Galemys</taxon>
    </lineage>
</organism>
<dbReference type="InterPro" id="IPR036940">
    <property type="entry name" value="PI3/4_kinase_cat_sf"/>
</dbReference>
<dbReference type="GO" id="GO:0016477">
    <property type="term" value="P:cell migration"/>
    <property type="evidence" value="ECO:0007669"/>
    <property type="project" value="TreeGrafter"/>
</dbReference>
<keyword evidence="3" id="KW-0418">Kinase</keyword>
<dbReference type="GO" id="GO:0005737">
    <property type="term" value="C:cytoplasm"/>
    <property type="evidence" value="ECO:0007669"/>
    <property type="project" value="TreeGrafter"/>
</dbReference>
<dbReference type="GO" id="GO:0005942">
    <property type="term" value="C:phosphatidylinositol 3-kinase complex"/>
    <property type="evidence" value="ECO:0007669"/>
    <property type="project" value="TreeGrafter"/>
</dbReference>
<dbReference type="Proteomes" id="UP000700334">
    <property type="component" value="Unassembled WGS sequence"/>
</dbReference>
<sequence>MLLFLVYRDRAPFIFTSEMEYFITEGGKKTQNFQDFVELCCRAYNIVRKHSQLLLNLLEMMRHAGLPELSGIQDLKYVYNNLRPQDTDLEATSYFTK</sequence>